<keyword evidence="3" id="KW-1185">Reference proteome</keyword>
<dbReference type="Proteomes" id="UP000015104">
    <property type="component" value="Unassembled WGS sequence"/>
</dbReference>
<proteinExistence type="predicted"/>
<keyword evidence="1" id="KW-1133">Transmembrane helix</keyword>
<sequence>MDKKEVEIIFRNIAIIIETIILTAIYGNIMQQIETGFR</sequence>
<dbReference type="EnsemblMetazoa" id="tetur17g03240.1">
    <property type="protein sequence ID" value="tetur17g03240.1"/>
    <property type="gene ID" value="tetur17g03240"/>
</dbReference>
<keyword evidence="1" id="KW-0812">Transmembrane</keyword>
<name>T1KQ86_TETUR</name>
<accession>T1KQ86</accession>
<reference evidence="3" key="1">
    <citation type="submission" date="2011-08" db="EMBL/GenBank/DDBJ databases">
        <authorList>
            <person name="Rombauts S."/>
        </authorList>
    </citation>
    <scope>NUCLEOTIDE SEQUENCE</scope>
    <source>
        <strain evidence="3">London</strain>
    </source>
</reference>
<evidence type="ECO:0000313" key="2">
    <source>
        <dbReference type="EnsemblMetazoa" id="tetur17g03240.1"/>
    </source>
</evidence>
<dbReference type="EMBL" id="CAEY01000349">
    <property type="status" value="NOT_ANNOTATED_CDS"/>
    <property type="molecule type" value="Genomic_DNA"/>
</dbReference>
<evidence type="ECO:0000256" key="1">
    <source>
        <dbReference type="SAM" id="Phobius"/>
    </source>
</evidence>
<reference evidence="2" key="2">
    <citation type="submission" date="2015-06" db="UniProtKB">
        <authorList>
            <consortium name="EnsemblMetazoa"/>
        </authorList>
    </citation>
    <scope>IDENTIFICATION</scope>
</reference>
<protein>
    <submittedName>
        <fullName evidence="2">Uncharacterized protein</fullName>
    </submittedName>
</protein>
<dbReference type="AlphaFoldDB" id="T1KQ86"/>
<organism evidence="2 3">
    <name type="scientific">Tetranychus urticae</name>
    <name type="common">Two-spotted spider mite</name>
    <dbReference type="NCBI Taxonomy" id="32264"/>
    <lineage>
        <taxon>Eukaryota</taxon>
        <taxon>Metazoa</taxon>
        <taxon>Ecdysozoa</taxon>
        <taxon>Arthropoda</taxon>
        <taxon>Chelicerata</taxon>
        <taxon>Arachnida</taxon>
        <taxon>Acari</taxon>
        <taxon>Acariformes</taxon>
        <taxon>Trombidiformes</taxon>
        <taxon>Prostigmata</taxon>
        <taxon>Eleutherengona</taxon>
        <taxon>Raphignathae</taxon>
        <taxon>Tetranychoidea</taxon>
        <taxon>Tetranychidae</taxon>
        <taxon>Tetranychus</taxon>
    </lineage>
</organism>
<dbReference type="HOGENOM" id="CLU_3336195_0_0_1"/>
<evidence type="ECO:0000313" key="3">
    <source>
        <dbReference type="Proteomes" id="UP000015104"/>
    </source>
</evidence>
<keyword evidence="1" id="KW-0472">Membrane</keyword>
<feature type="transmembrane region" description="Helical" evidence="1">
    <location>
        <begin position="12"/>
        <end position="29"/>
    </location>
</feature>